<feature type="repeat" description="PPR" evidence="3">
    <location>
        <begin position="135"/>
        <end position="169"/>
    </location>
</feature>
<dbReference type="EMBL" id="OX459123">
    <property type="protein sequence ID" value="CAI9110245.1"/>
    <property type="molecule type" value="Genomic_DNA"/>
</dbReference>
<dbReference type="GO" id="GO:0003723">
    <property type="term" value="F:RNA binding"/>
    <property type="evidence" value="ECO:0007669"/>
    <property type="project" value="InterPro"/>
</dbReference>
<evidence type="ECO:0000256" key="3">
    <source>
        <dbReference type="PROSITE-ProRule" id="PRU00708"/>
    </source>
</evidence>
<dbReference type="FunFam" id="1.25.40.10:FF:000090">
    <property type="entry name" value="Pentatricopeptide repeat-containing protein, chloroplastic"/>
    <property type="match status" value="1"/>
</dbReference>
<keyword evidence="6" id="KW-1185">Reference proteome</keyword>
<feature type="repeat" description="PPR" evidence="3">
    <location>
        <begin position="268"/>
        <end position="302"/>
    </location>
</feature>
<feature type="repeat" description="PPR" evidence="3">
    <location>
        <begin position="236"/>
        <end position="266"/>
    </location>
</feature>
<dbReference type="NCBIfam" id="TIGR00756">
    <property type="entry name" value="PPR"/>
    <property type="match status" value="3"/>
</dbReference>
<dbReference type="Pfam" id="PF13041">
    <property type="entry name" value="PPR_2"/>
    <property type="match status" value="1"/>
</dbReference>
<dbReference type="Gene3D" id="1.25.40.10">
    <property type="entry name" value="Tetratricopeptide repeat domain"/>
    <property type="match status" value="3"/>
</dbReference>
<organism evidence="5 6">
    <name type="scientific">Oldenlandia corymbosa var. corymbosa</name>
    <dbReference type="NCBI Taxonomy" id="529605"/>
    <lineage>
        <taxon>Eukaryota</taxon>
        <taxon>Viridiplantae</taxon>
        <taxon>Streptophyta</taxon>
        <taxon>Embryophyta</taxon>
        <taxon>Tracheophyta</taxon>
        <taxon>Spermatophyta</taxon>
        <taxon>Magnoliopsida</taxon>
        <taxon>eudicotyledons</taxon>
        <taxon>Gunneridae</taxon>
        <taxon>Pentapetalae</taxon>
        <taxon>asterids</taxon>
        <taxon>lamiids</taxon>
        <taxon>Gentianales</taxon>
        <taxon>Rubiaceae</taxon>
        <taxon>Rubioideae</taxon>
        <taxon>Spermacoceae</taxon>
        <taxon>Hedyotis-Oldenlandia complex</taxon>
        <taxon>Oldenlandia</taxon>
    </lineage>
</organism>
<dbReference type="Pfam" id="PF01535">
    <property type="entry name" value="PPR"/>
    <property type="match status" value="4"/>
</dbReference>
<dbReference type="InterPro" id="IPR011990">
    <property type="entry name" value="TPR-like_helical_dom_sf"/>
</dbReference>
<dbReference type="PANTHER" id="PTHR47926:SF464">
    <property type="entry name" value="DYW DOMAIN-CONTAINING PROTEIN"/>
    <property type="match status" value="1"/>
</dbReference>
<dbReference type="InterPro" id="IPR002885">
    <property type="entry name" value="PPR_rpt"/>
</dbReference>
<dbReference type="PROSITE" id="PS51375">
    <property type="entry name" value="PPR"/>
    <property type="match status" value="3"/>
</dbReference>
<accession>A0AAV1DTK7</accession>
<dbReference type="Pfam" id="PF14432">
    <property type="entry name" value="DYW_deaminase"/>
    <property type="match status" value="1"/>
</dbReference>
<evidence type="ECO:0000313" key="5">
    <source>
        <dbReference type="EMBL" id="CAI9110245.1"/>
    </source>
</evidence>
<reference evidence="5" key="1">
    <citation type="submission" date="2023-03" db="EMBL/GenBank/DDBJ databases">
        <authorList>
            <person name="Julca I."/>
        </authorList>
    </citation>
    <scope>NUCLEOTIDE SEQUENCE</scope>
</reference>
<proteinExistence type="inferred from homology"/>
<dbReference type="InterPro" id="IPR046848">
    <property type="entry name" value="E_motif"/>
</dbReference>
<dbReference type="GO" id="GO:0008270">
    <property type="term" value="F:zinc ion binding"/>
    <property type="evidence" value="ECO:0007669"/>
    <property type="project" value="InterPro"/>
</dbReference>
<dbReference type="InterPro" id="IPR032867">
    <property type="entry name" value="DYW_dom"/>
</dbReference>
<evidence type="ECO:0000259" key="4">
    <source>
        <dbReference type="Pfam" id="PF14432"/>
    </source>
</evidence>
<keyword evidence="2" id="KW-0677">Repeat</keyword>
<dbReference type="AlphaFoldDB" id="A0AAV1DTK7"/>
<sequence>MSLDSIKTDGSISTFRHERDPRIQHARALRGFKPHNVFLLNSILALYSKSNLNHYSLRVFNSIPRRNVVSWTTLISAFSHSAVSFHHFVSMVRESTLPNSRTFATLLTTCASLPSSLPFALQLHSLAHKLSCNSDPFTGSALVSFYCKVGSTDDARKAFDEMADRDKASYGSIVNGIARNGNPFVALSYFGKMIGDGVGSSYHSVSGALKAVSELALLEQCRVIHGHAVVAGWDMNVVVGTALINAYCKCGFVEDARGVFDELETKLNVMGWNAMMAGYAQQGYKDHVLELFGLMEERGLEPDDYSFLALLTALSNAGAVEQNHSWIRKMRVDYMRDPGIEHYTCLIASLGRAGQLEEAERVASTMPLKPDAAVWRVLLSSSAYHGNVDMAQKMSRKLSELVPDSDSADVILLNAFANAGRWDDVKDTLARMEASNVRRHSGKSRIEVQGQVHEFIFGDRKHERSGEIYKKLAELMEEIEKLGYVPVWDEMLHDVNQAQKKGALWSHSEKLALAFAVLSGAATPPGKVVRIVKNLRTCRDCHQAFKYFSIVLKREILVRDVNRYHKFSNGSCSCGDYW</sequence>
<dbReference type="Pfam" id="PF20431">
    <property type="entry name" value="E_motif"/>
    <property type="match status" value="1"/>
</dbReference>
<protein>
    <submittedName>
        <fullName evidence="5">OLC1v1010238C1</fullName>
    </submittedName>
</protein>
<evidence type="ECO:0000313" key="6">
    <source>
        <dbReference type="Proteomes" id="UP001161247"/>
    </source>
</evidence>
<dbReference type="InterPro" id="IPR046960">
    <property type="entry name" value="PPR_At4g14850-like_plant"/>
</dbReference>
<comment type="similarity">
    <text evidence="1">Belongs to the PPR family. PCMP-H subfamily.</text>
</comment>
<dbReference type="PANTHER" id="PTHR47926">
    <property type="entry name" value="PENTATRICOPEPTIDE REPEAT-CONTAINING PROTEIN"/>
    <property type="match status" value="1"/>
</dbReference>
<dbReference type="Proteomes" id="UP001161247">
    <property type="component" value="Chromosome 6"/>
</dbReference>
<feature type="domain" description="DYW" evidence="4">
    <location>
        <begin position="483"/>
        <end position="578"/>
    </location>
</feature>
<evidence type="ECO:0000256" key="1">
    <source>
        <dbReference type="ARBA" id="ARBA00006643"/>
    </source>
</evidence>
<evidence type="ECO:0000256" key="2">
    <source>
        <dbReference type="ARBA" id="ARBA00022737"/>
    </source>
</evidence>
<name>A0AAV1DTK7_OLDCO</name>
<gene>
    <name evidence="5" type="ORF">OLC1_LOCUS17945</name>
</gene>
<dbReference type="GO" id="GO:0009451">
    <property type="term" value="P:RNA modification"/>
    <property type="evidence" value="ECO:0007669"/>
    <property type="project" value="InterPro"/>
</dbReference>